<dbReference type="STRING" id="34097.SAMN02745150_01447"/>
<gene>
    <name evidence="1" type="ORF">SAMN02745150_01447</name>
</gene>
<protein>
    <submittedName>
        <fullName evidence="1">Uncharacterized protein</fullName>
    </submittedName>
</protein>
<dbReference type="AlphaFoldDB" id="A0A1I1F9L0"/>
<dbReference type="EMBL" id="FOKY01000029">
    <property type="protein sequence ID" value="SFB96179.1"/>
    <property type="molecule type" value="Genomic_DNA"/>
</dbReference>
<evidence type="ECO:0000313" key="1">
    <source>
        <dbReference type="EMBL" id="SFB96179.1"/>
    </source>
</evidence>
<keyword evidence="2" id="KW-1185">Reference proteome</keyword>
<proteinExistence type="predicted"/>
<organism evidence="1 2">
    <name type="scientific">Brevinema andersonii</name>
    <dbReference type="NCBI Taxonomy" id="34097"/>
    <lineage>
        <taxon>Bacteria</taxon>
        <taxon>Pseudomonadati</taxon>
        <taxon>Spirochaetota</taxon>
        <taxon>Spirochaetia</taxon>
        <taxon>Brevinematales</taxon>
        <taxon>Brevinemataceae</taxon>
        <taxon>Brevinema</taxon>
    </lineage>
</organism>
<accession>A0A1I1F9L0</accession>
<sequence length="126" mass="14716">MVMKNFVIFILWAGSIFSFVYSQTSEFPNLAFPRENEIVYSGDLFIFAEPHPEQIYAQCVVHYEISHRDSGKIVHKGKLTPESGYEIYLPIVKWKNGDYFLKVFYVNPETKQHSPAAWRSFTVENN</sequence>
<evidence type="ECO:0000313" key="2">
    <source>
        <dbReference type="Proteomes" id="UP000240042"/>
    </source>
</evidence>
<name>A0A1I1F9L0_BREAD</name>
<dbReference type="Proteomes" id="UP000240042">
    <property type="component" value="Unassembled WGS sequence"/>
</dbReference>
<reference evidence="2" key="1">
    <citation type="submission" date="2016-10" db="EMBL/GenBank/DDBJ databases">
        <authorList>
            <person name="Varghese N."/>
            <person name="Submissions S."/>
        </authorList>
    </citation>
    <scope>NUCLEOTIDE SEQUENCE [LARGE SCALE GENOMIC DNA]</scope>
    <source>
        <strain evidence="2">ATCC 43811</strain>
    </source>
</reference>